<name>A0A7S0QW28_9CRYP</name>
<dbReference type="AlphaFoldDB" id="A0A7S0QW28"/>
<reference evidence="1" key="1">
    <citation type="submission" date="2021-01" db="EMBL/GenBank/DDBJ databases">
        <authorList>
            <person name="Corre E."/>
            <person name="Pelletier E."/>
            <person name="Niang G."/>
            <person name="Scheremetjew M."/>
            <person name="Finn R."/>
            <person name="Kale V."/>
            <person name="Holt S."/>
            <person name="Cochrane G."/>
            <person name="Meng A."/>
            <person name="Brown T."/>
            <person name="Cohen L."/>
        </authorList>
    </citation>
    <scope>NUCLEOTIDE SEQUENCE</scope>
    <source>
        <strain evidence="1">CCAP979/52</strain>
    </source>
</reference>
<proteinExistence type="predicted"/>
<dbReference type="EMBL" id="HBEZ01053943">
    <property type="protein sequence ID" value="CAD8656228.1"/>
    <property type="molecule type" value="Transcribed_RNA"/>
</dbReference>
<gene>
    <name evidence="1" type="ORF">CCUR1050_LOCUS29610</name>
</gene>
<organism evidence="1">
    <name type="scientific">Cryptomonas curvata</name>
    <dbReference type="NCBI Taxonomy" id="233186"/>
    <lineage>
        <taxon>Eukaryota</taxon>
        <taxon>Cryptophyceae</taxon>
        <taxon>Cryptomonadales</taxon>
        <taxon>Cryptomonadaceae</taxon>
        <taxon>Cryptomonas</taxon>
    </lineage>
</organism>
<sequence>MRREYASSPFCHWRHRDPRIVPANPIAAVVAVTTAAPPSTGADDPRRAAAERVLGPGTGGSACDWIRVYTESQTIASVAAGDSIESLWPVPLLSLTSLPPRNLPPRGGGGGGGAVGEELCLVQTTRQHKIKAGCMVQLTVRNLDSRHPLQAPLPVVAVESAQTLVVRGSPPRALSGRRLKATFGRSYVQRINGSFVTDMDMALVAEGLRTAFRTKLEAVAGMNKAQLRGELSLIFASIDSAHAEILTGCAAIFPPAAEAEAVEMAARRRRDAVMEALGAGGAASTPI</sequence>
<evidence type="ECO:0000313" key="1">
    <source>
        <dbReference type="EMBL" id="CAD8656228.1"/>
    </source>
</evidence>
<accession>A0A7S0QW28</accession>
<protein>
    <submittedName>
        <fullName evidence="1">Uncharacterized protein</fullName>
    </submittedName>
</protein>